<feature type="non-terminal residue" evidence="2">
    <location>
        <position position="1"/>
    </location>
</feature>
<protein>
    <submittedName>
        <fullName evidence="2">Uncharacterized protein</fullName>
    </submittedName>
</protein>
<comment type="caution">
    <text evidence="2">The sequence shown here is derived from an EMBL/GenBank/DDBJ whole genome shotgun (WGS) entry which is preliminary data.</text>
</comment>
<accession>A0AAW2S321</accession>
<organism evidence="2">
    <name type="scientific">Sesamum radiatum</name>
    <name type="common">Black benniseed</name>
    <dbReference type="NCBI Taxonomy" id="300843"/>
    <lineage>
        <taxon>Eukaryota</taxon>
        <taxon>Viridiplantae</taxon>
        <taxon>Streptophyta</taxon>
        <taxon>Embryophyta</taxon>
        <taxon>Tracheophyta</taxon>
        <taxon>Spermatophyta</taxon>
        <taxon>Magnoliopsida</taxon>
        <taxon>eudicotyledons</taxon>
        <taxon>Gunneridae</taxon>
        <taxon>Pentapetalae</taxon>
        <taxon>asterids</taxon>
        <taxon>lamiids</taxon>
        <taxon>Lamiales</taxon>
        <taxon>Pedaliaceae</taxon>
        <taxon>Sesamum</taxon>
    </lineage>
</organism>
<feature type="compositionally biased region" description="Basic and acidic residues" evidence="1">
    <location>
        <begin position="1"/>
        <end position="11"/>
    </location>
</feature>
<evidence type="ECO:0000256" key="1">
    <source>
        <dbReference type="SAM" id="MobiDB-lite"/>
    </source>
</evidence>
<sequence>TTLEHANESKDGSSAFLHSSSARPTSTPPPPPLPKDMGVGSSKSPPSSAGEVYTHLMLSLEKDGALGRAADLMKGALPSGTGSWCPPCLRRT</sequence>
<proteinExistence type="predicted"/>
<dbReference type="EMBL" id="JACGWJ010000012">
    <property type="protein sequence ID" value="KAL0386043.1"/>
    <property type="molecule type" value="Genomic_DNA"/>
</dbReference>
<feature type="region of interest" description="Disordered" evidence="1">
    <location>
        <begin position="1"/>
        <end position="50"/>
    </location>
</feature>
<reference evidence="2" key="2">
    <citation type="journal article" date="2024" name="Plant">
        <title>Genomic evolution and insights into agronomic trait innovations of Sesamum species.</title>
        <authorList>
            <person name="Miao H."/>
            <person name="Wang L."/>
            <person name="Qu L."/>
            <person name="Liu H."/>
            <person name="Sun Y."/>
            <person name="Le M."/>
            <person name="Wang Q."/>
            <person name="Wei S."/>
            <person name="Zheng Y."/>
            <person name="Lin W."/>
            <person name="Duan Y."/>
            <person name="Cao H."/>
            <person name="Xiong S."/>
            <person name="Wang X."/>
            <person name="Wei L."/>
            <person name="Li C."/>
            <person name="Ma Q."/>
            <person name="Ju M."/>
            <person name="Zhao R."/>
            <person name="Li G."/>
            <person name="Mu C."/>
            <person name="Tian Q."/>
            <person name="Mei H."/>
            <person name="Zhang T."/>
            <person name="Gao T."/>
            <person name="Zhang H."/>
        </authorList>
    </citation>
    <scope>NUCLEOTIDE SEQUENCE</scope>
    <source>
        <strain evidence="2">G02</strain>
    </source>
</reference>
<evidence type="ECO:0000313" key="2">
    <source>
        <dbReference type="EMBL" id="KAL0386043.1"/>
    </source>
</evidence>
<dbReference type="AlphaFoldDB" id="A0AAW2S321"/>
<name>A0AAW2S321_SESRA</name>
<gene>
    <name evidence="2" type="ORF">Sradi_2998600</name>
</gene>
<reference evidence="2" key="1">
    <citation type="submission" date="2020-06" db="EMBL/GenBank/DDBJ databases">
        <authorList>
            <person name="Li T."/>
            <person name="Hu X."/>
            <person name="Zhang T."/>
            <person name="Song X."/>
            <person name="Zhang H."/>
            <person name="Dai N."/>
            <person name="Sheng W."/>
            <person name="Hou X."/>
            <person name="Wei L."/>
        </authorList>
    </citation>
    <scope>NUCLEOTIDE SEQUENCE</scope>
    <source>
        <strain evidence="2">G02</strain>
        <tissue evidence="2">Leaf</tissue>
    </source>
</reference>